<evidence type="ECO:0000256" key="1">
    <source>
        <dbReference type="SAM" id="MobiDB-lite"/>
    </source>
</evidence>
<keyword evidence="3" id="KW-1185">Reference proteome</keyword>
<gene>
    <name evidence="2" type="ORF">CAMSH0001_1550</name>
</gene>
<reference evidence="2 3" key="1">
    <citation type="submission" date="2009-07" db="EMBL/GenBank/DDBJ databases">
        <authorList>
            <person name="Madupu R."/>
            <person name="Sebastian Y."/>
            <person name="Durkin A.S."/>
            <person name="Torralba M."/>
            <person name="Methe B."/>
            <person name="Sutton G.G."/>
            <person name="Strausberg R.L."/>
            <person name="Nelson K.E."/>
        </authorList>
    </citation>
    <scope>NUCLEOTIDE SEQUENCE [LARGE SCALE GENOMIC DNA]</scope>
    <source>
        <strain evidence="2 3">RM3277</strain>
    </source>
</reference>
<feature type="region of interest" description="Disordered" evidence="1">
    <location>
        <begin position="1"/>
        <end position="44"/>
    </location>
</feature>
<organism evidence="2 3">
    <name type="scientific">Campylobacter showae RM3277</name>
    <dbReference type="NCBI Taxonomy" id="553219"/>
    <lineage>
        <taxon>Bacteria</taxon>
        <taxon>Pseudomonadati</taxon>
        <taxon>Campylobacterota</taxon>
        <taxon>Epsilonproteobacteria</taxon>
        <taxon>Campylobacterales</taxon>
        <taxon>Campylobacteraceae</taxon>
        <taxon>Campylobacter</taxon>
    </lineage>
</organism>
<comment type="caution">
    <text evidence="2">The sequence shown here is derived from an EMBL/GenBank/DDBJ whole genome shotgun (WGS) entry which is preliminary data.</text>
</comment>
<proteinExistence type="predicted"/>
<dbReference type="AlphaFoldDB" id="C6RCW4"/>
<feature type="compositionally biased region" description="Basic residues" evidence="1">
    <location>
        <begin position="34"/>
        <end position="44"/>
    </location>
</feature>
<evidence type="ECO:0000313" key="3">
    <source>
        <dbReference type="Proteomes" id="UP000003107"/>
    </source>
</evidence>
<protein>
    <submittedName>
        <fullName evidence="2">Uncharacterized protein</fullName>
    </submittedName>
</protein>
<accession>C6RCW4</accession>
<name>C6RCW4_9BACT</name>
<dbReference type="Proteomes" id="UP000003107">
    <property type="component" value="Unassembled WGS sequence"/>
</dbReference>
<dbReference type="EMBL" id="ACVQ01000003">
    <property type="protein sequence ID" value="EET80822.1"/>
    <property type="molecule type" value="Genomic_DNA"/>
</dbReference>
<sequence length="44" mass="4910">MTLYAAKANSPPSKNKLAKRQILNPQKLKISPKFNKKTSRAGQI</sequence>
<evidence type="ECO:0000313" key="2">
    <source>
        <dbReference type="EMBL" id="EET80822.1"/>
    </source>
</evidence>